<proteinExistence type="predicted"/>
<keyword evidence="3" id="KW-1185">Reference proteome</keyword>
<dbReference type="AlphaFoldDB" id="A0A0D7CRY7"/>
<protein>
    <submittedName>
        <fullName evidence="2">DNA-binding protein</fullName>
    </submittedName>
</protein>
<dbReference type="EMBL" id="JRKI01000006">
    <property type="protein sequence ID" value="KIZ19009.1"/>
    <property type="molecule type" value="Genomic_DNA"/>
</dbReference>
<dbReference type="Gene3D" id="1.10.260.40">
    <property type="entry name" value="lambda repressor-like DNA-binding domains"/>
    <property type="match status" value="1"/>
</dbReference>
<dbReference type="Pfam" id="PF19054">
    <property type="entry name" value="DUF5753"/>
    <property type="match status" value="1"/>
</dbReference>
<organism evidence="2 3">
    <name type="scientific">Streptomyces natalensis ATCC 27448</name>
    <dbReference type="NCBI Taxonomy" id="1240678"/>
    <lineage>
        <taxon>Bacteria</taxon>
        <taxon>Bacillati</taxon>
        <taxon>Actinomycetota</taxon>
        <taxon>Actinomycetes</taxon>
        <taxon>Kitasatosporales</taxon>
        <taxon>Streptomycetaceae</taxon>
        <taxon>Streptomyces</taxon>
    </lineage>
</organism>
<dbReference type="GO" id="GO:0003677">
    <property type="term" value="F:DNA binding"/>
    <property type="evidence" value="ECO:0007669"/>
    <property type="project" value="UniProtKB-KW"/>
</dbReference>
<reference evidence="2 3" key="1">
    <citation type="submission" date="2014-09" db="EMBL/GenBank/DDBJ databases">
        <title>Draft genome sequence of Streptomyces natalensis ATCC 27448, producer of the antifungal pimaricin.</title>
        <authorList>
            <person name="Mendes M.V."/>
            <person name="Beites T."/>
            <person name="Pires S."/>
            <person name="Santos C.L."/>
            <person name="Moradas-Ferreira P."/>
        </authorList>
    </citation>
    <scope>NUCLEOTIDE SEQUENCE [LARGE SCALE GENOMIC DNA]</scope>
    <source>
        <strain evidence="2 3">ATCC 27448</strain>
    </source>
</reference>
<dbReference type="Proteomes" id="UP000032458">
    <property type="component" value="Unassembled WGS sequence"/>
</dbReference>
<accession>A0A0D7CRY7</accession>
<dbReference type="Pfam" id="PF13560">
    <property type="entry name" value="HTH_31"/>
    <property type="match status" value="1"/>
</dbReference>
<sequence length="283" mass="31472">MPARTVITARQERLGAELRKLRERAGWSIRQASEATGIAQTKISMTEAGRVGVSEERVRFLGSQYACGDAAFVDALVAMANERGRGWWEEYRGLVPSGYLDMAELEHHAASLRAFESVSIPGLLQTEEQIRAMFAVSTPQLSDDEIAARVRFRRRRQEFLVGERPARYDVVIHEAALRIKAGDSSVARRQLRHVLEQSELPQVTLRVVPFAAEDFAGLCFPMLYAGGPVPQLDTVLMDSPQGGSFVGAEAQLIRHRALLDEVEKAALGTVESREFIQRLVHSM</sequence>
<keyword evidence="2" id="KW-0238">DNA-binding</keyword>
<feature type="domain" description="HTH cro/C1-type" evidence="1">
    <location>
        <begin position="18"/>
        <end position="54"/>
    </location>
</feature>
<gene>
    <name evidence="2" type="ORF">SNA_04600</name>
</gene>
<evidence type="ECO:0000259" key="1">
    <source>
        <dbReference type="PROSITE" id="PS50943"/>
    </source>
</evidence>
<dbReference type="InterPro" id="IPR043917">
    <property type="entry name" value="DUF5753"/>
</dbReference>
<comment type="caution">
    <text evidence="2">The sequence shown here is derived from an EMBL/GenBank/DDBJ whole genome shotgun (WGS) entry which is preliminary data.</text>
</comment>
<dbReference type="CDD" id="cd00093">
    <property type="entry name" value="HTH_XRE"/>
    <property type="match status" value="1"/>
</dbReference>
<dbReference type="SMART" id="SM00530">
    <property type="entry name" value="HTH_XRE"/>
    <property type="match status" value="1"/>
</dbReference>
<dbReference type="SUPFAM" id="SSF47413">
    <property type="entry name" value="lambda repressor-like DNA-binding domains"/>
    <property type="match status" value="1"/>
</dbReference>
<dbReference type="PROSITE" id="PS50943">
    <property type="entry name" value="HTH_CROC1"/>
    <property type="match status" value="1"/>
</dbReference>
<evidence type="ECO:0000313" key="3">
    <source>
        <dbReference type="Proteomes" id="UP000032458"/>
    </source>
</evidence>
<dbReference type="InterPro" id="IPR010982">
    <property type="entry name" value="Lambda_DNA-bd_dom_sf"/>
</dbReference>
<name>A0A0D7CRY7_9ACTN</name>
<evidence type="ECO:0000313" key="2">
    <source>
        <dbReference type="EMBL" id="KIZ19009.1"/>
    </source>
</evidence>
<dbReference type="InterPro" id="IPR001387">
    <property type="entry name" value="Cro/C1-type_HTH"/>
</dbReference>
<dbReference type="PATRIC" id="fig|1240678.4.peg.971"/>